<protein>
    <submittedName>
        <fullName evidence="9">2-octaprenyl-6-methoxyphenol hydroxylase</fullName>
    </submittedName>
</protein>
<dbReference type="PANTHER" id="PTHR43876">
    <property type="entry name" value="UBIQUINONE BIOSYNTHESIS MONOOXYGENASE COQ6, MITOCHONDRIAL"/>
    <property type="match status" value="1"/>
</dbReference>
<comment type="pathway">
    <text evidence="2">Cofactor biosynthesis; ubiquinone biosynthesis.</text>
</comment>
<dbReference type="InterPro" id="IPR002938">
    <property type="entry name" value="FAD-bd"/>
</dbReference>
<name>A0A1H7LCR3_9GAMM</name>
<evidence type="ECO:0000313" key="10">
    <source>
        <dbReference type="Proteomes" id="UP000199256"/>
    </source>
</evidence>
<reference evidence="10" key="1">
    <citation type="submission" date="2016-10" db="EMBL/GenBank/DDBJ databases">
        <authorList>
            <person name="Varghese N."/>
            <person name="Submissions S."/>
        </authorList>
    </citation>
    <scope>NUCLEOTIDE SEQUENCE [LARGE SCALE GENOMIC DNA]</scope>
    <source>
        <strain evidence="10">DSM 241</strain>
    </source>
</reference>
<dbReference type="EMBL" id="FOAA01000007">
    <property type="protein sequence ID" value="SEK96646.1"/>
    <property type="molecule type" value="Genomic_DNA"/>
</dbReference>
<evidence type="ECO:0000256" key="5">
    <source>
        <dbReference type="ARBA" id="ARBA00022827"/>
    </source>
</evidence>
<gene>
    <name evidence="9" type="ORF">SAMN05444515_10793</name>
</gene>
<comment type="similarity">
    <text evidence="3">Belongs to the UbiH/COQ6 family.</text>
</comment>
<keyword evidence="10" id="KW-1185">Reference proteome</keyword>
<evidence type="ECO:0000256" key="4">
    <source>
        <dbReference type="ARBA" id="ARBA00022630"/>
    </source>
</evidence>
<dbReference type="PANTHER" id="PTHR43876:SF8">
    <property type="entry name" value="2-OCTAPRENYL-6-METHOXYPHENOL HYDROXYLASE"/>
    <property type="match status" value="1"/>
</dbReference>
<dbReference type="Proteomes" id="UP000199256">
    <property type="component" value="Unassembled WGS sequence"/>
</dbReference>
<keyword evidence="7" id="KW-0503">Monooxygenase</keyword>
<organism evidence="9 10">
    <name type="scientific">Ectothiorhodospira marina</name>
    <dbReference type="NCBI Taxonomy" id="1396821"/>
    <lineage>
        <taxon>Bacteria</taxon>
        <taxon>Pseudomonadati</taxon>
        <taxon>Pseudomonadota</taxon>
        <taxon>Gammaproteobacteria</taxon>
        <taxon>Chromatiales</taxon>
        <taxon>Ectothiorhodospiraceae</taxon>
        <taxon>Ectothiorhodospira</taxon>
    </lineage>
</organism>
<dbReference type="RefSeq" id="WP_090253089.1">
    <property type="nucleotide sequence ID" value="NZ_FOAA01000007.1"/>
</dbReference>
<dbReference type="OrthoDB" id="9769565at2"/>
<dbReference type="NCBIfam" id="TIGR01988">
    <property type="entry name" value="Ubi-OHases"/>
    <property type="match status" value="1"/>
</dbReference>
<dbReference type="UniPathway" id="UPA00232"/>
<dbReference type="GO" id="GO:0071949">
    <property type="term" value="F:FAD binding"/>
    <property type="evidence" value="ECO:0007669"/>
    <property type="project" value="InterPro"/>
</dbReference>
<dbReference type="Gene3D" id="3.50.50.60">
    <property type="entry name" value="FAD/NAD(P)-binding domain"/>
    <property type="match status" value="2"/>
</dbReference>
<keyword evidence="5" id="KW-0274">FAD</keyword>
<dbReference type="Pfam" id="PF01494">
    <property type="entry name" value="FAD_binding_3"/>
    <property type="match status" value="1"/>
</dbReference>
<dbReference type="AlphaFoldDB" id="A0A1H7LCR3"/>
<evidence type="ECO:0000256" key="3">
    <source>
        <dbReference type="ARBA" id="ARBA00005349"/>
    </source>
</evidence>
<dbReference type="InterPro" id="IPR011295">
    <property type="entry name" value="UbiH"/>
</dbReference>
<proteinExistence type="inferred from homology"/>
<dbReference type="InterPro" id="IPR051205">
    <property type="entry name" value="UbiH/COQ6_monooxygenase"/>
</dbReference>
<keyword evidence="4" id="KW-0285">Flavoprotein</keyword>
<dbReference type="SUPFAM" id="SSF51905">
    <property type="entry name" value="FAD/NAD(P)-binding domain"/>
    <property type="match status" value="1"/>
</dbReference>
<keyword evidence="6" id="KW-0560">Oxidoreductase</keyword>
<evidence type="ECO:0000313" key="9">
    <source>
        <dbReference type="EMBL" id="SEK96646.1"/>
    </source>
</evidence>
<evidence type="ECO:0000256" key="1">
    <source>
        <dbReference type="ARBA" id="ARBA00001974"/>
    </source>
</evidence>
<sequence length="400" mass="43136">MTRPLPDVDLAVIGGGMVGATLALAAARAGCSVRVIEAHPPGAAGQPSYDDRATALSHGSRRILEDLGVWEALAPQAEPIRRIHVSQRGYLGATRMDHREYGVEALGYVLINRHLGPVLHQALEASGVSVMTPARLLDDQEGEDHLILKVRHGEEAQSLRARLVVGADGTGSRLRSLAGIDVRESPYEQSAVIANVTPGQDHQGVAYERFTDEGPIALLPLGRGPDHERRCSLVWVRPQARIAQTLAWSDGEFLARLQERFGHRLGCFRRVGQRTAYPLSLVRAKRDTATRLILVGNAAHTLHPVAGQGFNLALRDVRTLADLLARARADGEDVGSPALLGEYASRRAGDLDAVVHATDALARLFATPFSPLAHLRGAGLMLLDRCGPLRRQVARKGMGL</sequence>
<evidence type="ECO:0000259" key="8">
    <source>
        <dbReference type="Pfam" id="PF01494"/>
    </source>
</evidence>
<evidence type="ECO:0000256" key="7">
    <source>
        <dbReference type="ARBA" id="ARBA00023033"/>
    </source>
</evidence>
<dbReference type="PRINTS" id="PR00420">
    <property type="entry name" value="RNGMNOXGNASE"/>
</dbReference>
<dbReference type="NCBIfam" id="NF004356">
    <property type="entry name" value="PRK05732.1"/>
    <property type="match status" value="1"/>
</dbReference>
<dbReference type="InterPro" id="IPR036188">
    <property type="entry name" value="FAD/NAD-bd_sf"/>
</dbReference>
<dbReference type="GO" id="GO:0008681">
    <property type="term" value="F:2-octaprenyl-6-methoxyphenol hydroxylase activity"/>
    <property type="evidence" value="ECO:0007669"/>
    <property type="project" value="InterPro"/>
</dbReference>
<evidence type="ECO:0000256" key="6">
    <source>
        <dbReference type="ARBA" id="ARBA00023002"/>
    </source>
</evidence>
<dbReference type="GO" id="GO:0006744">
    <property type="term" value="P:ubiquinone biosynthetic process"/>
    <property type="evidence" value="ECO:0007669"/>
    <property type="project" value="UniProtKB-UniPathway"/>
</dbReference>
<accession>A0A1H7LCR3</accession>
<dbReference type="STRING" id="1396821.SAMN05444515_10793"/>
<dbReference type="InterPro" id="IPR010971">
    <property type="entry name" value="UbiH/COQ6"/>
</dbReference>
<feature type="domain" description="FAD-binding" evidence="8">
    <location>
        <begin position="8"/>
        <end position="355"/>
    </location>
</feature>
<dbReference type="NCBIfam" id="TIGR01984">
    <property type="entry name" value="UbiH"/>
    <property type="match status" value="1"/>
</dbReference>
<comment type="cofactor">
    <cofactor evidence="1">
        <name>FAD</name>
        <dbReference type="ChEBI" id="CHEBI:57692"/>
    </cofactor>
</comment>
<evidence type="ECO:0000256" key="2">
    <source>
        <dbReference type="ARBA" id="ARBA00004749"/>
    </source>
</evidence>